<gene>
    <name evidence="4" type="ORF">BRCON_2110</name>
</gene>
<dbReference type="SUPFAM" id="SSF53187">
    <property type="entry name" value="Zn-dependent exopeptidases"/>
    <property type="match status" value="1"/>
</dbReference>
<dbReference type="GO" id="GO:0009253">
    <property type="term" value="P:peptidoglycan catabolic process"/>
    <property type="evidence" value="ECO:0007669"/>
    <property type="project" value="InterPro"/>
</dbReference>
<evidence type="ECO:0000256" key="2">
    <source>
        <dbReference type="SAM" id="MobiDB-lite"/>
    </source>
</evidence>
<feature type="region of interest" description="Disordered" evidence="2">
    <location>
        <begin position="139"/>
        <end position="258"/>
    </location>
</feature>
<organism evidence="4 5">
    <name type="scientific">Sumerlaea chitinivorans</name>
    <dbReference type="NCBI Taxonomy" id="2250252"/>
    <lineage>
        <taxon>Bacteria</taxon>
        <taxon>Candidatus Sumerlaeota</taxon>
        <taxon>Candidatus Sumerlaeia</taxon>
        <taxon>Candidatus Sumerlaeales</taxon>
        <taxon>Candidatus Sumerlaeaceae</taxon>
        <taxon>Candidatus Sumerlaea</taxon>
    </lineage>
</organism>
<proteinExistence type="predicted"/>
<feature type="region of interest" description="Disordered" evidence="2">
    <location>
        <begin position="23"/>
        <end position="54"/>
    </location>
</feature>
<evidence type="ECO:0000256" key="1">
    <source>
        <dbReference type="ARBA" id="ARBA00022801"/>
    </source>
</evidence>
<dbReference type="GO" id="GO:0008745">
    <property type="term" value="F:N-acetylmuramoyl-L-alanine amidase activity"/>
    <property type="evidence" value="ECO:0007669"/>
    <property type="project" value="InterPro"/>
</dbReference>
<reference evidence="4 5" key="1">
    <citation type="submission" date="2018-05" db="EMBL/GenBank/DDBJ databases">
        <title>A metagenomic window into the 2 km-deep terrestrial subsurface aquifer revealed taxonomically and functionally diverse microbial community comprising novel uncultured bacterial lineages.</title>
        <authorList>
            <person name="Kadnikov V.V."/>
            <person name="Mardanov A.V."/>
            <person name="Beletsky A.V."/>
            <person name="Banks D."/>
            <person name="Pimenov N.V."/>
            <person name="Frank Y.A."/>
            <person name="Karnachuk O.V."/>
            <person name="Ravin N.V."/>
        </authorList>
    </citation>
    <scope>NUCLEOTIDE SEQUENCE [LARGE SCALE GENOMIC DNA]</scope>
    <source>
        <strain evidence="4">BY</strain>
    </source>
</reference>
<dbReference type="Proteomes" id="UP000262583">
    <property type="component" value="Chromosome"/>
</dbReference>
<dbReference type="PANTHER" id="PTHR30404">
    <property type="entry name" value="N-ACETYLMURAMOYL-L-ALANINE AMIDASE"/>
    <property type="match status" value="1"/>
</dbReference>
<evidence type="ECO:0000313" key="5">
    <source>
        <dbReference type="Proteomes" id="UP000262583"/>
    </source>
</evidence>
<keyword evidence="1" id="KW-0378">Hydrolase</keyword>
<dbReference type="InterPro" id="IPR002508">
    <property type="entry name" value="MurNAc-LAA_cat"/>
</dbReference>
<sequence>MFVLLCSNANALLGPAPLAPKAVEQTEGGSLPPETPRQVAQLGEPDSAAPAARSESAFVAVPDLADRLKKLDPNAVIEWDGRRLRIQVQRQRFTLFLVTSDMVVNGTPERVSSPLRVYRGEIYVPQDAVDRIADVLASAPAPQTGETTTPVVATPTPAPTPVATPTPTPTPTPQPTPMPTPTPSPTPMLTPSPTPSPKPSPTPSPTVTVQPTAEPTAPPVRATATAEVLRSPTPRSTTQIEVLPTPRGARRTATPAPTVTETRTDVFARALRERAEAGALRIKRFREAELTQLAGTLQIQRVVIDPDDGDEAEPSGEARRASMLTLELAQRLKARLQAAGLEVILTREDLRRVPPPKKVELVTNSGAQLLVSLRVGNSATAEAQGVCVMYPSDTVDYAVGRPTEKGPDDTLPLDQVYRPFQERSRTLASLCLTALRGAVPPEHASMLAAPLYLHRRAPMPAVLVVVGYLSNPSDRARLLDPQRQDEFVEMLATPILEFGKGAVAPAASQPQPTRRISERTVGQ</sequence>
<feature type="compositionally biased region" description="Low complexity" evidence="2">
    <location>
        <begin position="205"/>
        <end position="228"/>
    </location>
</feature>
<name>A0A2Z4Y6M9_SUMC1</name>
<feature type="region of interest" description="Disordered" evidence="2">
    <location>
        <begin position="503"/>
        <end position="523"/>
    </location>
</feature>
<dbReference type="InterPro" id="IPR050695">
    <property type="entry name" value="N-acetylmuramoyl_amidase_3"/>
</dbReference>
<feature type="compositionally biased region" description="Low complexity" evidence="2">
    <location>
        <begin position="244"/>
        <end position="258"/>
    </location>
</feature>
<evidence type="ECO:0000313" key="4">
    <source>
        <dbReference type="EMBL" id="AXA36887.1"/>
    </source>
</evidence>
<dbReference type="EMBL" id="CP030759">
    <property type="protein sequence ID" value="AXA36887.1"/>
    <property type="molecule type" value="Genomic_DNA"/>
</dbReference>
<feature type="compositionally biased region" description="Pro residues" evidence="2">
    <location>
        <begin position="156"/>
        <end position="204"/>
    </location>
</feature>
<accession>A0A2Z4Y6M9</accession>
<dbReference type="Pfam" id="PF01520">
    <property type="entry name" value="Amidase_3"/>
    <property type="match status" value="1"/>
</dbReference>
<dbReference type="CDD" id="cd02696">
    <property type="entry name" value="MurNAc-LAA"/>
    <property type="match status" value="1"/>
</dbReference>
<protein>
    <recommendedName>
        <fullName evidence="3">MurNAc-LAA domain-containing protein</fullName>
    </recommendedName>
</protein>
<dbReference type="GO" id="GO:0030288">
    <property type="term" value="C:outer membrane-bounded periplasmic space"/>
    <property type="evidence" value="ECO:0007669"/>
    <property type="project" value="TreeGrafter"/>
</dbReference>
<evidence type="ECO:0000259" key="3">
    <source>
        <dbReference type="SMART" id="SM00646"/>
    </source>
</evidence>
<dbReference type="KEGG" id="schv:BRCON_2110"/>
<dbReference type="Gene3D" id="3.40.630.40">
    <property type="entry name" value="Zn-dependent exopeptidases"/>
    <property type="match status" value="1"/>
</dbReference>
<feature type="compositionally biased region" description="Polar residues" evidence="2">
    <location>
        <begin position="508"/>
        <end position="523"/>
    </location>
</feature>
<feature type="domain" description="MurNAc-LAA" evidence="3">
    <location>
        <begin position="359"/>
        <end position="496"/>
    </location>
</feature>
<dbReference type="PANTHER" id="PTHR30404:SF0">
    <property type="entry name" value="N-ACETYLMURAMOYL-L-ALANINE AMIDASE AMIC"/>
    <property type="match status" value="1"/>
</dbReference>
<dbReference type="SMART" id="SM00646">
    <property type="entry name" value="Ami_3"/>
    <property type="match status" value="1"/>
</dbReference>
<dbReference type="AlphaFoldDB" id="A0A2Z4Y6M9"/>